<dbReference type="RefSeq" id="WP_103461423.1">
    <property type="nucleotide sequence ID" value="NZ_PPXD01000024.1"/>
</dbReference>
<reference evidence="2 3" key="1">
    <citation type="submission" date="2018-01" db="EMBL/GenBank/DDBJ databases">
        <title>Cryobacterium sp. nov., from glaciers in China.</title>
        <authorList>
            <person name="Liu Q."/>
            <person name="Xin Y.-H."/>
        </authorList>
    </citation>
    <scope>NUCLEOTIDE SEQUENCE [LARGE SCALE GENOMIC DNA]</scope>
    <source>
        <strain evidence="2 3">TMN-42</strain>
    </source>
</reference>
<protein>
    <submittedName>
        <fullName evidence="2">Uncharacterized protein</fullName>
    </submittedName>
</protein>
<dbReference type="EMBL" id="PPXD01000024">
    <property type="protein sequence ID" value="POH63005.1"/>
    <property type="molecule type" value="Genomic_DNA"/>
</dbReference>
<organism evidence="2 3">
    <name type="scientific">Cryobacterium zongtaii</name>
    <dbReference type="NCBI Taxonomy" id="1259217"/>
    <lineage>
        <taxon>Bacteria</taxon>
        <taxon>Bacillati</taxon>
        <taxon>Actinomycetota</taxon>
        <taxon>Actinomycetes</taxon>
        <taxon>Micrococcales</taxon>
        <taxon>Microbacteriaceae</taxon>
        <taxon>Cryobacterium</taxon>
    </lineage>
</organism>
<sequence>MTDAAASNDDGFDAIAGGMLADEFRASEQDRKFNQMLDDHIDGVTYVEVDGVTYTDDGRLYEPMDDTPRPGAAEGHFAEERARATYAGEMPPASIDELHARSALPVVEPAPATLDPELQRIVDLNARSYPTSATEIHAPGKHADPAGATNLAPSPPRTNGQPMKAVNQIQQALIALPTLVRTRS</sequence>
<evidence type="ECO:0000313" key="2">
    <source>
        <dbReference type="EMBL" id="POH63005.1"/>
    </source>
</evidence>
<dbReference type="Proteomes" id="UP000237340">
    <property type="component" value="Unassembled WGS sequence"/>
</dbReference>
<keyword evidence="3" id="KW-1185">Reference proteome</keyword>
<name>A0A2S3ZBN3_9MICO</name>
<dbReference type="AlphaFoldDB" id="A0A2S3ZBN3"/>
<accession>A0A2S3ZBN3</accession>
<feature type="region of interest" description="Disordered" evidence="1">
    <location>
        <begin position="135"/>
        <end position="162"/>
    </location>
</feature>
<gene>
    <name evidence="2" type="ORF">C3B61_15115</name>
</gene>
<comment type="caution">
    <text evidence="2">The sequence shown here is derived from an EMBL/GenBank/DDBJ whole genome shotgun (WGS) entry which is preliminary data.</text>
</comment>
<proteinExistence type="predicted"/>
<evidence type="ECO:0000256" key="1">
    <source>
        <dbReference type="SAM" id="MobiDB-lite"/>
    </source>
</evidence>
<evidence type="ECO:0000313" key="3">
    <source>
        <dbReference type="Proteomes" id="UP000237340"/>
    </source>
</evidence>